<proteinExistence type="predicted"/>
<evidence type="ECO:0000313" key="1">
    <source>
        <dbReference type="EMBL" id="KIH83921.1"/>
    </source>
</evidence>
<evidence type="ECO:0000313" key="2">
    <source>
        <dbReference type="Proteomes" id="UP000031535"/>
    </source>
</evidence>
<dbReference type="STRING" id="226910.UCMB321_2318"/>
<organism evidence="1 2">
    <name type="scientific">Pseudomonas batumici</name>
    <dbReference type="NCBI Taxonomy" id="226910"/>
    <lineage>
        <taxon>Bacteria</taxon>
        <taxon>Pseudomonadati</taxon>
        <taxon>Pseudomonadota</taxon>
        <taxon>Gammaproteobacteria</taxon>
        <taxon>Pseudomonadales</taxon>
        <taxon>Pseudomonadaceae</taxon>
        <taxon>Pseudomonas</taxon>
    </lineage>
</organism>
<dbReference type="PATRIC" id="fig|226910.6.peg.2306"/>
<dbReference type="AlphaFoldDB" id="A0A0C2I3V9"/>
<reference evidence="1 2" key="1">
    <citation type="submission" date="2015-01" db="EMBL/GenBank/DDBJ databases">
        <title>Complete genome of Pseudomonas batumici UCM B-321 producer of the batumin antibiotic with strong antistaphilococcal and potential anticancer activity.</title>
        <authorList>
            <person name="Klochko V.V."/>
            <person name="Zelena L.B."/>
            <person name="Elena K.A."/>
            <person name="Reva O.N."/>
        </authorList>
    </citation>
    <scope>NUCLEOTIDE SEQUENCE [LARGE SCALE GENOMIC DNA]</scope>
    <source>
        <strain evidence="1 2">UCM B-321</strain>
    </source>
</reference>
<dbReference type="EMBL" id="JXDG01000031">
    <property type="protein sequence ID" value="KIH83921.1"/>
    <property type="molecule type" value="Genomic_DNA"/>
</dbReference>
<keyword evidence="2" id="KW-1185">Reference proteome</keyword>
<sequence length="50" mass="5866">MSYMRLCPVRCTSARGCPCWRGTCDMAKCRTLPIGKSFMGYRPWRSYDEH</sequence>
<name>A0A0C2I3V9_9PSED</name>
<accession>A0A0C2I3V9</accession>
<gene>
    <name evidence="1" type="ORF">UCMB321_2318</name>
</gene>
<dbReference type="Proteomes" id="UP000031535">
    <property type="component" value="Unassembled WGS sequence"/>
</dbReference>
<comment type="caution">
    <text evidence="1">The sequence shown here is derived from an EMBL/GenBank/DDBJ whole genome shotgun (WGS) entry which is preliminary data.</text>
</comment>
<protein>
    <submittedName>
        <fullName evidence="1">Uncharacterized protein</fullName>
    </submittedName>
</protein>